<dbReference type="EMBL" id="NHOC01000018">
    <property type="protein sequence ID" value="OUM19478.1"/>
    <property type="molecule type" value="Genomic_DNA"/>
</dbReference>
<reference evidence="1 3" key="1">
    <citation type="submission" date="2017-05" db="EMBL/GenBank/DDBJ databases">
        <title>Butyricicoccus porcorum sp. nov. a butyrate-producing bacterium from the swine intestinal tract.</title>
        <authorList>
            <person name="Trachsel J."/>
            <person name="Humphrey S."/>
            <person name="Allen H.K."/>
        </authorList>
    </citation>
    <scope>NUCLEOTIDE SEQUENCE [LARGE SCALE GENOMIC DNA]</scope>
    <source>
        <strain evidence="1">BB10</strain>
    </source>
</reference>
<comment type="caution">
    <text evidence="1">The sequence shown here is derived from an EMBL/GenBank/DDBJ whole genome shotgun (WGS) entry which is preliminary data.</text>
</comment>
<evidence type="ECO:0000313" key="3">
    <source>
        <dbReference type="Proteomes" id="UP000194903"/>
    </source>
</evidence>
<organism evidence="1 3">
    <name type="scientific">Butyricicoccus porcorum</name>
    <dbReference type="NCBI Taxonomy" id="1945634"/>
    <lineage>
        <taxon>Bacteria</taxon>
        <taxon>Bacillati</taxon>
        <taxon>Bacillota</taxon>
        <taxon>Clostridia</taxon>
        <taxon>Eubacteriales</taxon>
        <taxon>Butyricicoccaceae</taxon>
        <taxon>Butyricicoccus</taxon>
    </lineage>
</organism>
<evidence type="ECO:0008006" key="4">
    <source>
        <dbReference type="Google" id="ProtNLM"/>
    </source>
</evidence>
<evidence type="ECO:0000313" key="2">
    <source>
        <dbReference type="EMBL" id="OUM19478.1"/>
    </source>
</evidence>
<proteinExistence type="predicted"/>
<dbReference type="GO" id="GO:0030246">
    <property type="term" value="F:carbohydrate binding"/>
    <property type="evidence" value="ECO:0007669"/>
    <property type="project" value="InterPro"/>
</dbReference>
<dbReference type="InterPro" id="IPR013784">
    <property type="entry name" value="Carb-bd-like_fold"/>
</dbReference>
<dbReference type="Proteomes" id="UP000194903">
    <property type="component" value="Unassembled WGS sequence"/>
</dbReference>
<dbReference type="EMBL" id="NHOC01000027">
    <property type="protein sequence ID" value="OUM19269.1"/>
    <property type="molecule type" value="Genomic_DNA"/>
</dbReference>
<dbReference type="SUPFAM" id="SSF49452">
    <property type="entry name" value="Starch-binding domain-like"/>
    <property type="match status" value="1"/>
</dbReference>
<name>A0A252F0M8_9FIRM</name>
<sequence>MYTSFYVRPSAGEQVETTVALRPDTRPALLGTAVDQSGKPVAGALAVLTISGKTEPDRVVHVTYTDELGRFAFGPLEPGALYQVSLHADAMLRRSLEQPEE</sequence>
<protein>
    <recommendedName>
        <fullName evidence="4">Carboxypeptidase regulatory-like domain-containing protein</fullName>
    </recommendedName>
</protein>
<gene>
    <name evidence="2" type="ORF">CBW42_13030</name>
    <name evidence="1" type="ORF">CBW42_14265</name>
</gene>
<evidence type="ECO:0000313" key="1">
    <source>
        <dbReference type="EMBL" id="OUM19269.1"/>
    </source>
</evidence>
<keyword evidence="3" id="KW-1185">Reference proteome</keyword>
<accession>A0A252F0M8</accession>
<dbReference type="AlphaFoldDB" id="A0A252F0M8"/>